<evidence type="ECO:0000313" key="2">
    <source>
        <dbReference type="Proteomes" id="UP000735302"/>
    </source>
</evidence>
<proteinExistence type="predicted"/>
<organism evidence="1 2">
    <name type="scientific">Plakobranchus ocellatus</name>
    <dbReference type="NCBI Taxonomy" id="259542"/>
    <lineage>
        <taxon>Eukaryota</taxon>
        <taxon>Metazoa</taxon>
        <taxon>Spiralia</taxon>
        <taxon>Lophotrochozoa</taxon>
        <taxon>Mollusca</taxon>
        <taxon>Gastropoda</taxon>
        <taxon>Heterobranchia</taxon>
        <taxon>Euthyneura</taxon>
        <taxon>Panpulmonata</taxon>
        <taxon>Sacoglossa</taxon>
        <taxon>Placobranchoidea</taxon>
        <taxon>Plakobranchidae</taxon>
        <taxon>Plakobranchus</taxon>
    </lineage>
</organism>
<gene>
    <name evidence="1" type="ORF">PoB_002066100</name>
</gene>
<dbReference type="AlphaFoldDB" id="A0AAV3ZE40"/>
<keyword evidence="2" id="KW-1185">Reference proteome</keyword>
<reference evidence="1 2" key="1">
    <citation type="journal article" date="2021" name="Elife">
        <title>Chloroplast acquisition without the gene transfer in kleptoplastic sea slugs, Plakobranchus ocellatus.</title>
        <authorList>
            <person name="Maeda T."/>
            <person name="Takahashi S."/>
            <person name="Yoshida T."/>
            <person name="Shimamura S."/>
            <person name="Takaki Y."/>
            <person name="Nagai Y."/>
            <person name="Toyoda A."/>
            <person name="Suzuki Y."/>
            <person name="Arimoto A."/>
            <person name="Ishii H."/>
            <person name="Satoh N."/>
            <person name="Nishiyama T."/>
            <person name="Hasebe M."/>
            <person name="Maruyama T."/>
            <person name="Minagawa J."/>
            <person name="Obokata J."/>
            <person name="Shigenobu S."/>
        </authorList>
    </citation>
    <scope>NUCLEOTIDE SEQUENCE [LARGE SCALE GENOMIC DNA]</scope>
</reference>
<evidence type="ECO:0000313" key="1">
    <source>
        <dbReference type="EMBL" id="GFN94155.1"/>
    </source>
</evidence>
<accession>A0AAV3ZE40</accession>
<dbReference type="Proteomes" id="UP000735302">
    <property type="component" value="Unassembled WGS sequence"/>
</dbReference>
<protein>
    <submittedName>
        <fullName evidence="1">Uncharacterized protein</fullName>
    </submittedName>
</protein>
<sequence>MTSHASGAGEEDVYEPSLFYFDMQIEIPRKGRELRTINRWKKQPLLAQPGYRVSTQRRPLICDRNRCSKLVRLYPRTWRPPEPLWSLYGDRQKHSGVCLAAAKTALESVWRPPD</sequence>
<dbReference type="EMBL" id="BLXT01002413">
    <property type="protein sequence ID" value="GFN94155.1"/>
    <property type="molecule type" value="Genomic_DNA"/>
</dbReference>
<comment type="caution">
    <text evidence="1">The sequence shown here is derived from an EMBL/GenBank/DDBJ whole genome shotgun (WGS) entry which is preliminary data.</text>
</comment>
<name>A0AAV3ZE40_9GAST</name>